<proteinExistence type="predicted"/>
<dbReference type="AlphaFoldDB" id="A0A8H3EK13"/>
<gene>
    <name evidence="2" type="ORF">GOMPHAMPRED_004994</name>
</gene>
<reference evidence="2" key="1">
    <citation type="submission" date="2021-03" db="EMBL/GenBank/DDBJ databases">
        <authorList>
            <person name="Tagirdzhanova G."/>
        </authorList>
    </citation>
    <scope>NUCLEOTIDE SEQUENCE</scope>
</reference>
<comment type="caution">
    <text evidence="2">The sequence shown here is derived from an EMBL/GenBank/DDBJ whole genome shotgun (WGS) entry which is preliminary data.</text>
</comment>
<dbReference type="EMBL" id="CAJPDQ010000003">
    <property type="protein sequence ID" value="CAF9907005.1"/>
    <property type="molecule type" value="Genomic_DNA"/>
</dbReference>
<dbReference type="Proteomes" id="UP000664169">
    <property type="component" value="Unassembled WGS sequence"/>
</dbReference>
<accession>A0A8H3EK13</accession>
<evidence type="ECO:0000313" key="3">
    <source>
        <dbReference type="Proteomes" id="UP000664169"/>
    </source>
</evidence>
<name>A0A8H3EK13_9LECA</name>
<feature type="region of interest" description="Disordered" evidence="1">
    <location>
        <begin position="69"/>
        <end position="94"/>
    </location>
</feature>
<organism evidence="2 3">
    <name type="scientific">Gomphillus americanus</name>
    <dbReference type="NCBI Taxonomy" id="1940652"/>
    <lineage>
        <taxon>Eukaryota</taxon>
        <taxon>Fungi</taxon>
        <taxon>Dikarya</taxon>
        <taxon>Ascomycota</taxon>
        <taxon>Pezizomycotina</taxon>
        <taxon>Lecanoromycetes</taxon>
        <taxon>OSLEUM clade</taxon>
        <taxon>Ostropomycetidae</taxon>
        <taxon>Ostropales</taxon>
        <taxon>Graphidaceae</taxon>
        <taxon>Gomphilloideae</taxon>
        <taxon>Gomphillus</taxon>
    </lineage>
</organism>
<sequence>MALFRSKVLRVCELGTLKMLSASPKAATLPFVKSKSNSLLNQLTTIKAEHQSMTETSLVSLLPQIIKRQQQDQSASERSRPTSVSSHMPSGVLGQLPWTITSTLQIYPEDKDLYSSKQDRIRQIQVKDFWI</sequence>
<evidence type="ECO:0000256" key="1">
    <source>
        <dbReference type="SAM" id="MobiDB-lite"/>
    </source>
</evidence>
<protein>
    <submittedName>
        <fullName evidence="2">Uncharacterized protein</fullName>
    </submittedName>
</protein>
<evidence type="ECO:0000313" key="2">
    <source>
        <dbReference type="EMBL" id="CAF9907005.1"/>
    </source>
</evidence>
<keyword evidence="3" id="KW-1185">Reference proteome</keyword>